<feature type="signal peptide" evidence="1">
    <location>
        <begin position="1"/>
        <end position="22"/>
    </location>
</feature>
<dbReference type="EMBL" id="MORL01000001">
    <property type="protein sequence ID" value="OIN60977.1"/>
    <property type="molecule type" value="Genomic_DNA"/>
</dbReference>
<dbReference type="OrthoDB" id="963860at2"/>
<evidence type="ECO:0000313" key="3">
    <source>
        <dbReference type="Proteomes" id="UP000181790"/>
    </source>
</evidence>
<evidence type="ECO:0000256" key="1">
    <source>
        <dbReference type="SAM" id="SignalP"/>
    </source>
</evidence>
<gene>
    <name evidence="2" type="ORF">BLX24_02530</name>
</gene>
<keyword evidence="1" id="KW-0732">Signal</keyword>
<dbReference type="AlphaFoldDB" id="A0A1S2VQB7"/>
<keyword evidence="3" id="KW-1185">Reference proteome</keyword>
<accession>A0A1S2VQB7</accession>
<dbReference type="RefSeq" id="WP_071501482.1">
    <property type="nucleotide sequence ID" value="NZ_MORL01000001.1"/>
</dbReference>
<evidence type="ECO:0000313" key="2">
    <source>
        <dbReference type="EMBL" id="OIN60977.1"/>
    </source>
</evidence>
<feature type="chain" id="PRO_5010363143" evidence="1">
    <location>
        <begin position="23"/>
        <end position="200"/>
    </location>
</feature>
<proteinExistence type="predicted"/>
<protein>
    <submittedName>
        <fullName evidence="2">Uncharacterized protein</fullName>
    </submittedName>
</protein>
<name>A0A1S2VQB7_9BACT</name>
<sequence length="200" mass="22486">MDRLIYLCVLLCLSLAGQPVRAQTGVPVRVRPPDGELEQNPRYAPLLKRNRYLALDVIGPFGFKRYRFHEGDEIRFKARGEVYRETLYAVTDSSFSILVENEVMNRMETISFRFGDVKWIKIDRQIPFVSAGAVMLPLAGGVFAVADFVNPKAPDGRSGRFRFDPGSLIPAGALVAGGVLCYKLAHARFRINKNHRLKAM</sequence>
<dbReference type="Proteomes" id="UP000181790">
    <property type="component" value="Unassembled WGS sequence"/>
</dbReference>
<comment type="caution">
    <text evidence="2">The sequence shown here is derived from an EMBL/GenBank/DDBJ whole genome shotgun (WGS) entry which is preliminary data.</text>
</comment>
<reference evidence="2 3" key="1">
    <citation type="submission" date="2016-10" db="EMBL/GenBank/DDBJ databases">
        <title>Arsenicibacter rosenii gen. nov., sp. nov., an efficient arsenic-methylating bacterium isolated from an arsenic-contaminated paddy soil.</title>
        <authorList>
            <person name="Huang K."/>
        </authorList>
    </citation>
    <scope>NUCLEOTIDE SEQUENCE [LARGE SCALE GENOMIC DNA]</scope>
    <source>
        <strain evidence="2 3">SM-1</strain>
    </source>
</reference>
<organism evidence="2 3">
    <name type="scientific">Arsenicibacter rosenii</name>
    <dbReference type="NCBI Taxonomy" id="1750698"/>
    <lineage>
        <taxon>Bacteria</taxon>
        <taxon>Pseudomonadati</taxon>
        <taxon>Bacteroidota</taxon>
        <taxon>Cytophagia</taxon>
        <taxon>Cytophagales</taxon>
        <taxon>Spirosomataceae</taxon>
        <taxon>Arsenicibacter</taxon>
    </lineage>
</organism>